<accession>A0A1L7XJN4</accession>
<dbReference type="AlphaFoldDB" id="A0A1L7XJN4"/>
<evidence type="ECO:0000313" key="1">
    <source>
        <dbReference type="EMBL" id="CZR65233.1"/>
    </source>
</evidence>
<organism evidence="1 2">
    <name type="scientific">Phialocephala subalpina</name>
    <dbReference type="NCBI Taxonomy" id="576137"/>
    <lineage>
        <taxon>Eukaryota</taxon>
        <taxon>Fungi</taxon>
        <taxon>Dikarya</taxon>
        <taxon>Ascomycota</taxon>
        <taxon>Pezizomycotina</taxon>
        <taxon>Leotiomycetes</taxon>
        <taxon>Helotiales</taxon>
        <taxon>Mollisiaceae</taxon>
        <taxon>Phialocephala</taxon>
        <taxon>Phialocephala fortinii species complex</taxon>
    </lineage>
</organism>
<sequence length="272" mass="30880">MTRVKSLEICSMDKEKQCVTPPPLFPSATKIRIGGRMSYAFFRAILSSPENLKTLYIDNIQGLGQVADGIQLYHLGPMNEVGETDDEISIPMTRHAGPMRGRLHLLTNHCKKLRHLRISSVGQDDIRCKVVRVTRESALRGGCKLHRVRDTNLQSLTLEYGTEPDMPYIMPSRGVQGHEHVGRPMDRRFIQYTMPTLCRGPWPNLSTLTVHEIDSTPTQSAIHSYYFPEDPSIFAAAEEGLRRELGKEVSLVWERENNTSFYLLEVGGDHYK</sequence>
<dbReference type="OrthoDB" id="4252443at2759"/>
<dbReference type="EMBL" id="FJOG01000029">
    <property type="protein sequence ID" value="CZR65233.1"/>
    <property type="molecule type" value="Genomic_DNA"/>
</dbReference>
<gene>
    <name evidence="1" type="ORF">PAC_15133</name>
</gene>
<dbReference type="Proteomes" id="UP000184330">
    <property type="component" value="Unassembled WGS sequence"/>
</dbReference>
<proteinExistence type="predicted"/>
<name>A0A1L7XJN4_9HELO</name>
<reference evidence="1 2" key="1">
    <citation type="submission" date="2016-03" db="EMBL/GenBank/DDBJ databases">
        <authorList>
            <person name="Ploux O."/>
        </authorList>
    </citation>
    <scope>NUCLEOTIDE SEQUENCE [LARGE SCALE GENOMIC DNA]</scope>
    <source>
        <strain evidence="1 2">UAMH 11012</strain>
    </source>
</reference>
<protein>
    <submittedName>
        <fullName evidence="1">Uncharacterized protein</fullName>
    </submittedName>
</protein>
<evidence type="ECO:0000313" key="2">
    <source>
        <dbReference type="Proteomes" id="UP000184330"/>
    </source>
</evidence>
<keyword evidence="2" id="KW-1185">Reference proteome</keyword>